<reference evidence="1" key="1">
    <citation type="submission" date="2016-01" db="EMBL/GenBank/DDBJ databases">
        <authorList>
            <person name="Peeters Charlotte."/>
        </authorList>
    </citation>
    <scope>NUCLEOTIDE SEQUENCE</scope>
    <source>
        <strain evidence="1">LMG 22936</strain>
    </source>
</reference>
<evidence type="ECO:0000313" key="2">
    <source>
        <dbReference type="Proteomes" id="UP000054717"/>
    </source>
</evidence>
<comment type="caution">
    <text evidence="1">The sequence shown here is derived from an EMBL/GenBank/DDBJ whole genome shotgun (WGS) entry which is preliminary data.</text>
</comment>
<dbReference type="EMBL" id="FCNZ02000070">
    <property type="protein sequence ID" value="SAL80493.1"/>
    <property type="molecule type" value="Genomic_DNA"/>
</dbReference>
<gene>
    <name evidence="1" type="ORF">AWB66_06259</name>
</gene>
<sequence>MFSHKRSAAKVSLDPREVANCRIVAAFPITLKAMTQARGHLDLVASR</sequence>
<protein>
    <submittedName>
        <fullName evidence="1">Uncharacterized protein</fullName>
    </submittedName>
</protein>
<keyword evidence="2" id="KW-1185">Reference proteome</keyword>
<organism evidence="1 2">
    <name type="scientific">Caballeronia telluris</name>
    <dbReference type="NCBI Taxonomy" id="326475"/>
    <lineage>
        <taxon>Bacteria</taxon>
        <taxon>Pseudomonadati</taxon>
        <taxon>Pseudomonadota</taxon>
        <taxon>Betaproteobacteria</taxon>
        <taxon>Burkholderiales</taxon>
        <taxon>Burkholderiaceae</taxon>
        <taxon>Caballeronia</taxon>
    </lineage>
</organism>
<dbReference type="STRING" id="326475.AWB66_06259"/>
<name>A0A158KIA7_9BURK</name>
<accession>A0A158KIA7</accession>
<evidence type="ECO:0000313" key="1">
    <source>
        <dbReference type="EMBL" id="SAL80493.1"/>
    </source>
</evidence>
<dbReference type="Proteomes" id="UP000054717">
    <property type="component" value="Unassembled WGS sequence"/>
</dbReference>
<proteinExistence type="predicted"/>
<dbReference type="AlphaFoldDB" id="A0A158KIA7"/>